<feature type="region of interest" description="Disordered" evidence="1">
    <location>
        <begin position="160"/>
        <end position="182"/>
    </location>
</feature>
<evidence type="ECO:0000256" key="1">
    <source>
        <dbReference type="SAM" id="MobiDB-lite"/>
    </source>
</evidence>
<name>A0ABS9XCU5_9ACTN</name>
<evidence type="ECO:0000313" key="3">
    <source>
        <dbReference type="EMBL" id="MCI3239853.1"/>
    </source>
</evidence>
<comment type="caution">
    <text evidence="3">The sequence shown here is derived from an EMBL/GenBank/DDBJ whole genome shotgun (WGS) entry which is preliminary data.</text>
</comment>
<evidence type="ECO:0008006" key="5">
    <source>
        <dbReference type="Google" id="ProtNLM"/>
    </source>
</evidence>
<feature type="region of interest" description="Disordered" evidence="1">
    <location>
        <begin position="39"/>
        <end position="84"/>
    </location>
</feature>
<feature type="compositionally biased region" description="Low complexity" evidence="1">
    <location>
        <begin position="63"/>
        <end position="73"/>
    </location>
</feature>
<accession>A0ABS9XCU5</accession>
<dbReference type="RefSeq" id="WP_242709035.1">
    <property type="nucleotide sequence ID" value="NZ_JALDAX010000003.1"/>
</dbReference>
<keyword evidence="2" id="KW-1133">Transmembrane helix</keyword>
<feature type="transmembrane region" description="Helical" evidence="2">
    <location>
        <begin position="21"/>
        <end position="39"/>
    </location>
</feature>
<sequence length="210" mass="21884">MSGRSALVQAPGKPPARRRTGVGVGGVLVVLGLLVGATACTSSDPPGPGSVTSSVRGTTPSAGTRTGPETTTPPVLPEPEDDASEAAVLPEPLVGVWESKPDGGSATIAYRFTADGRYRYTGLLFYPNTDGNDVQITFIAQGTARVDGDVLVTTPTEATRSRIDPADPAGNYTDQPSDLTPERHTWEVADDELVLADETGTETVYVRRSS</sequence>
<dbReference type="EMBL" id="JALDAX010000003">
    <property type="protein sequence ID" value="MCI3239853.1"/>
    <property type="molecule type" value="Genomic_DNA"/>
</dbReference>
<keyword evidence="2" id="KW-0472">Membrane</keyword>
<reference evidence="3" key="1">
    <citation type="submission" date="2022-03" db="EMBL/GenBank/DDBJ databases">
        <title>Streptomyces 7R015 and 7R016 isolated from Barleria lupulina in Thailand.</title>
        <authorList>
            <person name="Kanchanasin P."/>
            <person name="Phongsopitanun W."/>
            <person name="Tanasupawat S."/>
        </authorList>
    </citation>
    <scope>NUCLEOTIDE SEQUENCE</scope>
    <source>
        <strain evidence="3">7R016</strain>
    </source>
</reference>
<dbReference type="Proteomes" id="UP001165270">
    <property type="component" value="Unassembled WGS sequence"/>
</dbReference>
<feature type="region of interest" description="Disordered" evidence="1">
    <location>
        <begin position="1"/>
        <end position="21"/>
    </location>
</feature>
<keyword evidence="2" id="KW-0812">Transmembrane</keyword>
<gene>
    <name evidence="3" type="ORF">MQN93_08960</name>
</gene>
<protein>
    <recommendedName>
        <fullName evidence="5">Lipoprotein</fullName>
    </recommendedName>
</protein>
<proteinExistence type="predicted"/>
<evidence type="ECO:0000313" key="4">
    <source>
        <dbReference type="Proteomes" id="UP001165270"/>
    </source>
</evidence>
<keyword evidence="4" id="KW-1185">Reference proteome</keyword>
<organism evidence="3 4">
    <name type="scientific">Streptomyces spinosisporus</name>
    <dbReference type="NCBI Taxonomy" id="2927582"/>
    <lineage>
        <taxon>Bacteria</taxon>
        <taxon>Bacillati</taxon>
        <taxon>Actinomycetota</taxon>
        <taxon>Actinomycetes</taxon>
        <taxon>Kitasatosporales</taxon>
        <taxon>Streptomycetaceae</taxon>
        <taxon>Streptomyces</taxon>
    </lineage>
</organism>
<evidence type="ECO:0000256" key="2">
    <source>
        <dbReference type="SAM" id="Phobius"/>
    </source>
</evidence>
<feature type="compositionally biased region" description="Polar residues" evidence="1">
    <location>
        <begin position="39"/>
        <end position="62"/>
    </location>
</feature>